<accession>A0A9J5ZCY0</accession>
<dbReference type="Proteomes" id="UP000824120">
    <property type="component" value="Chromosome 4"/>
</dbReference>
<proteinExistence type="predicted"/>
<dbReference type="EMBL" id="JACXVP010000004">
    <property type="protein sequence ID" value="KAG5608742.1"/>
    <property type="molecule type" value="Genomic_DNA"/>
</dbReference>
<name>A0A9J5ZCY0_SOLCO</name>
<evidence type="ECO:0000313" key="2">
    <source>
        <dbReference type="Proteomes" id="UP000824120"/>
    </source>
</evidence>
<protein>
    <submittedName>
        <fullName evidence="1">Uncharacterized protein</fullName>
    </submittedName>
</protein>
<gene>
    <name evidence="1" type="ORF">H5410_020023</name>
</gene>
<comment type="caution">
    <text evidence="1">The sequence shown here is derived from an EMBL/GenBank/DDBJ whole genome shotgun (WGS) entry which is preliminary data.</text>
</comment>
<organism evidence="1 2">
    <name type="scientific">Solanum commersonii</name>
    <name type="common">Commerson's wild potato</name>
    <name type="synonym">Commerson's nightshade</name>
    <dbReference type="NCBI Taxonomy" id="4109"/>
    <lineage>
        <taxon>Eukaryota</taxon>
        <taxon>Viridiplantae</taxon>
        <taxon>Streptophyta</taxon>
        <taxon>Embryophyta</taxon>
        <taxon>Tracheophyta</taxon>
        <taxon>Spermatophyta</taxon>
        <taxon>Magnoliopsida</taxon>
        <taxon>eudicotyledons</taxon>
        <taxon>Gunneridae</taxon>
        <taxon>Pentapetalae</taxon>
        <taxon>asterids</taxon>
        <taxon>lamiids</taxon>
        <taxon>Solanales</taxon>
        <taxon>Solanaceae</taxon>
        <taxon>Solanoideae</taxon>
        <taxon>Solaneae</taxon>
        <taxon>Solanum</taxon>
    </lineage>
</organism>
<keyword evidence="2" id="KW-1185">Reference proteome</keyword>
<evidence type="ECO:0000313" key="1">
    <source>
        <dbReference type="EMBL" id="KAG5608742.1"/>
    </source>
</evidence>
<sequence>MKDIIGSAMYPRDTTTITITTSNNTSATITTSTIIIIIFTITTNSVTTITTTRTSISTNKDVVFQEDVFPFKFKSTDPLPIFTYTGINHEVDGLKEGSIATHSQHNSQAELLPQEAELLSQEQVENAKVETSTNL</sequence>
<dbReference type="AlphaFoldDB" id="A0A9J5ZCY0"/>
<reference evidence="1 2" key="1">
    <citation type="submission" date="2020-09" db="EMBL/GenBank/DDBJ databases">
        <title>De no assembly of potato wild relative species, Solanum commersonii.</title>
        <authorList>
            <person name="Cho K."/>
        </authorList>
    </citation>
    <scope>NUCLEOTIDE SEQUENCE [LARGE SCALE GENOMIC DNA]</scope>
    <source>
        <strain evidence="1">LZ3.2</strain>
        <tissue evidence="1">Leaf</tissue>
    </source>
</reference>